<dbReference type="InterPro" id="IPR025660">
    <property type="entry name" value="Pept_his_AS"/>
</dbReference>
<keyword evidence="6" id="KW-1015">Disulfide bond</keyword>
<dbReference type="PRINTS" id="PR00705">
    <property type="entry name" value="PAPAIN"/>
</dbReference>
<protein>
    <submittedName>
        <fullName evidence="10">Uncharacterized protein</fullName>
    </submittedName>
</protein>
<dbReference type="PROSITE" id="PS00139">
    <property type="entry name" value="THIOL_PROTEASE_CYS"/>
    <property type="match status" value="1"/>
</dbReference>
<dbReference type="SMART" id="SM00645">
    <property type="entry name" value="Pept_C1"/>
    <property type="match status" value="1"/>
</dbReference>
<dbReference type="InterPro" id="IPR039417">
    <property type="entry name" value="Peptidase_C1A_papain-like"/>
</dbReference>
<dbReference type="OrthoDB" id="10253408at2759"/>
<keyword evidence="11" id="KW-1185">Reference proteome</keyword>
<evidence type="ECO:0000256" key="6">
    <source>
        <dbReference type="ARBA" id="ARBA00023157"/>
    </source>
</evidence>
<sequence length="343" mass="37311">MTSAWKSIHFIGLIILSLWACQAASRVLHAEVSILEKYEQWIALHGRVYNDATEKEKRFEIFKKNVQHIESFNRAGNRSYTLGVNGFADQTNEEFIATRNGYKGFCSPAKSSDPSSFRYEHVTAVPSSMDWRKKGAVTPIKDQGQCGSCWAFSAVAAMEGITQLKSGKLISLSEQELVDCDTKGVDQGCEGGLMDDAFTFIQHNKGLATETTYPYAAADNKCNTKEAASHAADISGHEDVPANNEKALLKAVASQPISVAIDASGSDFQFYSSGVFNGECGTELDHGVAAVGYGVSDDGTKYWLVKNSWGTVWGEKGYIRMQRDVSAKEGICGIAMEASFPTA</sequence>
<comment type="similarity">
    <text evidence="1">Belongs to the peptidase C1 family.</text>
</comment>
<dbReference type="InterPro" id="IPR025661">
    <property type="entry name" value="Pept_asp_AS"/>
</dbReference>
<feature type="domain" description="Peptidase C1A papain C-terminal" evidence="8">
    <location>
        <begin position="125"/>
        <end position="342"/>
    </location>
</feature>
<dbReference type="InterPro" id="IPR013201">
    <property type="entry name" value="Prot_inhib_I29"/>
</dbReference>
<keyword evidence="3 7" id="KW-0732">Signal</keyword>
<evidence type="ECO:0000313" key="11">
    <source>
        <dbReference type="Proteomes" id="UP000230069"/>
    </source>
</evidence>
<dbReference type="Pfam" id="PF00112">
    <property type="entry name" value="Peptidase_C1"/>
    <property type="match status" value="1"/>
</dbReference>
<dbReference type="SMART" id="SM00848">
    <property type="entry name" value="Inhibitor_I29"/>
    <property type="match status" value="1"/>
</dbReference>
<dbReference type="InterPro" id="IPR000668">
    <property type="entry name" value="Peptidase_C1A_C"/>
</dbReference>
<dbReference type="InterPro" id="IPR013128">
    <property type="entry name" value="Peptidase_C1A"/>
</dbReference>
<dbReference type="AlphaFoldDB" id="A0A2G5DY58"/>
<reference evidence="10 11" key="1">
    <citation type="submission" date="2017-09" db="EMBL/GenBank/DDBJ databases">
        <title>WGS assembly of Aquilegia coerulea Goldsmith.</title>
        <authorList>
            <person name="Hodges S."/>
            <person name="Kramer E."/>
            <person name="Nordborg M."/>
            <person name="Tomkins J."/>
            <person name="Borevitz J."/>
            <person name="Derieg N."/>
            <person name="Yan J."/>
            <person name="Mihaltcheva S."/>
            <person name="Hayes R.D."/>
            <person name="Rokhsar D."/>
        </authorList>
    </citation>
    <scope>NUCLEOTIDE SEQUENCE [LARGE SCALE GENOMIC DNA]</scope>
    <source>
        <strain evidence="11">cv. Goldsmith</strain>
    </source>
</reference>
<name>A0A2G5DY58_AQUCA</name>
<dbReference type="FunCoup" id="A0A2G5DY58">
    <property type="interactions" value="190"/>
</dbReference>
<dbReference type="PROSITE" id="PS00640">
    <property type="entry name" value="THIOL_PROTEASE_ASN"/>
    <property type="match status" value="1"/>
</dbReference>
<evidence type="ECO:0000256" key="4">
    <source>
        <dbReference type="ARBA" id="ARBA00022801"/>
    </source>
</evidence>
<feature type="chain" id="PRO_5018703055" evidence="7">
    <location>
        <begin position="24"/>
        <end position="343"/>
    </location>
</feature>
<evidence type="ECO:0000256" key="5">
    <source>
        <dbReference type="ARBA" id="ARBA00022807"/>
    </source>
</evidence>
<keyword evidence="2" id="KW-0645">Protease</keyword>
<dbReference type="InterPro" id="IPR038765">
    <property type="entry name" value="Papain-like_cys_pep_sf"/>
</dbReference>
<evidence type="ECO:0000256" key="2">
    <source>
        <dbReference type="ARBA" id="ARBA00022670"/>
    </source>
</evidence>
<dbReference type="Proteomes" id="UP000230069">
    <property type="component" value="Unassembled WGS sequence"/>
</dbReference>
<dbReference type="CDD" id="cd02248">
    <property type="entry name" value="Peptidase_C1A"/>
    <property type="match status" value="1"/>
</dbReference>
<dbReference type="Gene3D" id="3.90.70.10">
    <property type="entry name" value="Cysteine proteinases"/>
    <property type="match status" value="1"/>
</dbReference>
<dbReference type="EMBL" id="KZ305031">
    <property type="protein sequence ID" value="PIA48463.1"/>
    <property type="molecule type" value="Genomic_DNA"/>
</dbReference>
<keyword evidence="4" id="KW-0378">Hydrolase</keyword>
<evidence type="ECO:0000256" key="7">
    <source>
        <dbReference type="SAM" id="SignalP"/>
    </source>
</evidence>
<keyword evidence="5" id="KW-0788">Thiol protease</keyword>
<proteinExistence type="inferred from homology"/>
<accession>A0A2G5DY58</accession>
<evidence type="ECO:0000256" key="3">
    <source>
        <dbReference type="ARBA" id="ARBA00022729"/>
    </source>
</evidence>
<dbReference type="Pfam" id="PF08246">
    <property type="entry name" value="Inhibitor_I29"/>
    <property type="match status" value="1"/>
</dbReference>
<dbReference type="InterPro" id="IPR000169">
    <property type="entry name" value="Pept_cys_AS"/>
</dbReference>
<dbReference type="PANTHER" id="PTHR12411">
    <property type="entry name" value="CYSTEINE PROTEASE FAMILY C1-RELATED"/>
    <property type="match status" value="1"/>
</dbReference>
<dbReference type="InParanoid" id="A0A2G5DY58"/>
<dbReference type="GO" id="GO:0006508">
    <property type="term" value="P:proteolysis"/>
    <property type="evidence" value="ECO:0007669"/>
    <property type="project" value="UniProtKB-KW"/>
</dbReference>
<evidence type="ECO:0000259" key="9">
    <source>
        <dbReference type="SMART" id="SM00848"/>
    </source>
</evidence>
<evidence type="ECO:0000313" key="10">
    <source>
        <dbReference type="EMBL" id="PIA48463.1"/>
    </source>
</evidence>
<dbReference type="GO" id="GO:0008234">
    <property type="term" value="F:cysteine-type peptidase activity"/>
    <property type="evidence" value="ECO:0007669"/>
    <property type="project" value="UniProtKB-KW"/>
</dbReference>
<feature type="signal peptide" evidence="7">
    <location>
        <begin position="1"/>
        <end position="23"/>
    </location>
</feature>
<dbReference type="FunFam" id="3.90.70.10:FF:000023">
    <property type="entry name" value="Senescence-specific cysteine protease SAG39"/>
    <property type="match status" value="1"/>
</dbReference>
<evidence type="ECO:0000256" key="1">
    <source>
        <dbReference type="ARBA" id="ARBA00008455"/>
    </source>
</evidence>
<feature type="domain" description="Cathepsin propeptide inhibitor" evidence="9">
    <location>
        <begin position="38"/>
        <end position="95"/>
    </location>
</feature>
<organism evidence="10 11">
    <name type="scientific">Aquilegia coerulea</name>
    <name type="common">Rocky mountain columbine</name>
    <dbReference type="NCBI Taxonomy" id="218851"/>
    <lineage>
        <taxon>Eukaryota</taxon>
        <taxon>Viridiplantae</taxon>
        <taxon>Streptophyta</taxon>
        <taxon>Embryophyta</taxon>
        <taxon>Tracheophyta</taxon>
        <taxon>Spermatophyta</taxon>
        <taxon>Magnoliopsida</taxon>
        <taxon>Ranunculales</taxon>
        <taxon>Ranunculaceae</taxon>
        <taxon>Thalictroideae</taxon>
        <taxon>Aquilegia</taxon>
    </lineage>
</organism>
<dbReference type="PROSITE" id="PS00639">
    <property type="entry name" value="THIOL_PROTEASE_HIS"/>
    <property type="match status" value="1"/>
</dbReference>
<dbReference type="SUPFAM" id="SSF54001">
    <property type="entry name" value="Cysteine proteinases"/>
    <property type="match status" value="1"/>
</dbReference>
<gene>
    <name evidence="10" type="ORF">AQUCO_01400806v1</name>
</gene>
<dbReference type="STRING" id="218851.A0A2G5DY58"/>
<evidence type="ECO:0000259" key="8">
    <source>
        <dbReference type="SMART" id="SM00645"/>
    </source>
</evidence>